<dbReference type="AlphaFoldDB" id="A0A7H0IL19"/>
<evidence type="ECO:0000256" key="1">
    <source>
        <dbReference type="SAM" id="MobiDB-lite"/>
    </source>
</evidence>
<evidence type="ECO:0000313" key="3">
    <source>
        <dbReference type="Proteomes" id="UP000516052"/>
    </source>
</evidence>
<proteinExistence type="predicted"/>
<protein>
    <submittedName>
        <fullName evidence="2">Nucleopolyhedrovirus P10 family protein</fullName>
    </submittedName>
</protein>
<gene>
    <name evidence="2" type="ORF">IAG44_31230</name>
</gene>
<sequence>MTAEQHWRQTVRHHLGLGRYLPLGGPRDGCWIAESAAETALRRALAGQVSGVRLGPLRLSLTDPQDAPAPVVPPPASALPPGPLRLSAEFSSRPTDPLPTAAARLRAALAAATSERVGLVVTEIDLHVTGPLDDVPEPEGDPEGALAPLPAWTGPQDDALAGVPGVLGGTVHNEERAGTQSLPGLHARVELAVRVDLRILDVARAARAAVQRLPGSPTAAVLVTAVG</sequence>
<dbReference type="RefSeq" id="WP_187750423.1">
    <property type="nucleotide sequence ID" value="NZ_CP060828.1"/>
</dbReference>
<accession>A0A7H0IL19</accession>
<evidence type="ECO:0000313" key="2">
    <source>
        <dbReference type="EMBL" id="QNP73485.1"/>
    </source>
</evidence>
<keyword evidence="3" id="KW-1185">Reference proteome</keyword>
<dbReference type="EMBL" id="CP060828">
    <property type="protein sequence ID" value="QNP73485.1"/>
    <property type="molecule type" value="Genomic_DNA"/>
</dbReference>
<reference evidence="2 3" key="1">
    <citation type="submission" date="2020-08" db="EMBL/GenBank/DDBJ databases">
        <title>A novel species.</title>
        <authorList>
            <person name="Gao J."/>
        </authorList>
    </citation>
    <scope>NUCLEOTIDE SEQUENCE [LARGE SCALE GENOMIC DNA]</scope>
    <source>
        <strain evidence="2 3">CRXT-G-22</strain>
    </source>
</reference>
<name>A0A7H0IL19_9ACTN</name>
<feature type="region of interest" description="Disordered" evidence="1">
    <location>
        <begin position="130"/>
        <end position="171"/>
    </location>
</feature>
<dbReference type="Proteomes" id="UP000516052">
    <property type="component" value="Chromosome"/>
</dbReference>
<dbReference type="KEGG" id="sroi:IAG44_31230"/>
<organism evidence="2 3">
    <name type="scientific">Streptomyces roseirectus</name>
    <dbReference type="NCBI Taxonomy" id="2768066"/>
    <lineage>
        <taxon>Bacteria</taxon>
        <taxon>Bacillati</taxon>
        <taxon>Actinomycetota</taxon>
        <taxon>Actinomycetes</taxon>
        <taxon>Kitasatosporales</taxon>
        <taxon>Streptomycetaceae</taxon>
        <taxon>Streptomyces</taxon>
    </lineage>
</organism>